<dbReference type="InterPro" id="IPR000595">
    <property type="entry name" value="cNMP-bd_dom"/>
</dbReference>
<protein>
    <recommendedName>
        <fullName evidence="1">Cyclic nucleotide-binding domain-containing protein</fullName>
    </recommendedName>
</protein>
<proteinExistence type="predicted"/>
<evidence type="ECO:0000313" key="3">
    <source>
        <dbReference type="Proteomes" id="UP001347796"/>
    </source>
</evidence>
<keyword evidence="3" id="KW-1185">Reference proteome</keyword>
<dbReference type="Gene3D" id="2.60.120.10">
    <property type="entry name" value="Jelly Rolls"/>
    <property type="match status" value="2"/>
</dbReference>
<dbReference type="AlphaFoldDB" id="A0AAN8PNX5"/>
<dbReference type="PANTHER" id="PTHR23011">
    <property type="entry name" value="CYCLIC NUCLEOTIDE-BINDING DOMAIN CONTAINING PROTEIN"/>
    <property type="match status" value="1"/>
</dbReference>
<organism evidence="2 3">
    <name type="scientific">Patella caerulea</name>
    <name type="common">Rayed Mediterranean limpet</name>
    <dbReference type="NCBI Taxonomy" id="87958"/>
    <lineage>
        <taxon>Eukaryota</taxon>
        <taxon>Metazoa</taxon>
        <taxon>Spiralia</taxon>
        <taxon>Lophotrochozoa</taxon>
        <taxon>Mollusca</taxon>
        <taxon>Gastropoda</taxon>
        <taxon>Patellogastropoda</taxon>
        <taxon>Patelloidea</taxon>
        <taxon>Patellidae</taxon>
        <taxon>Patella</taxon>
    </lineage>
</organism>
<accession>A0AAN8PNX5</accession>
<comment type="caution">
    <text evidence="2">The sequence shown here is derived from an EMBL/GenBank/DDBJ whole genome shotgun (WGS) entry which is preliminary data.</text>
</comment>
<gene>
    <name evidence="2" type="ORF">SNE40_016689</name>
</gene>
<sequence length="583" mass="68034">MANKTIGALPLLPDQRPPKFPASLGACLTRNGDESHLRILQRQYGDWNRREPSPTYREFERKITDSPRRRRDGRFLSHSQRSTSFKSYLTEHHDQKGLNRFRHIARTVRIIASVCLGLKRYVKQKASHDWSFIEMYLHVQKDMKDTLVFNPYNFLNDESPPTGNERLKRALTMLPSLRTPADILLILTFIRNNKSFKDYPPYTHIEMCKCMILQNYESRRIVIKQGQMASAFYVVMSGTLLINVTEINPHTGKKFYRSCAELKEGNCFGEVGLLERCTRTASVICKTDCQLLLILQDDFDRLIRQPLLQQRQDHVTFCRSINLFRHFPCEKLESNQIEFFYQYFPKETIITSEAGEFKYLIVIMTGKCRLINCIDVTNTKNNISSHNQRNMNNNMKRNPIRRGFRKRSELIDLIVNNRSIFSDNRSNSYMKDTLSKKNKEGSDIGGSPRLLKSRTVTNFYEEMKNEMKIKIKDDTASNQVFAQLAELTPGSVFGLESIVNGERRGLKIISDGVECLFVSKRLFLHEANIKVLSIVNDMVMTFPSEEEITSRVEEHRNWLNYKHRIVRKSLYNSKYLSRQKTVI</sequence>
<name>A0AAN8PNX5_PATCE</name>
<dbReference type="PROSITE" id="PS50042">
    <property type="entry name" value="CNMP_BINDING_3"/>
    <property type="match status" value="1"/>
</dbReference>
<reference evidence="2 3" key="1">
    <citation type="submission" date="2024-01" db="EMBL/GenBank/DDBJ databases">
        <title>The genome of the rayed Mediterranean limpet Patella caerulea (Linnaeus, 1758).</title>
        <authorList>
            <person name="Anh-Thu Weber A."/>
            <person name="Halstead-Nussloch G."/>
        </authorList>
    </citation>
    <scope>NUCLEOTIDE SEQUENCE [LARGE SCALE GENOMIC DNA]</scope>
    <source>
        <strain evidence="2">AATW-2023a</strain>
        <tissue evidence="2">Whole specimen</tissue>
    </source>
</reference>
<evidence type="ECO:0000313" key="2">
    <source>
        <dbReference type="EMBL" id="KAK6173190.1"/>
    </source>
</evidence>
<dbReference type="Proteomes" id="UP001347796">
    <property type="component" value="Unassembled WGS sequence"/>
</dbReference>
<feature type="domain" description="Cyclic nucleotide-binding" evidence="1">
    <location>
        <begin position="195"/>
        <end position="320"/>
    </location>
</feature>
<dbReference type="CDD" id="cd00038">
    <property type="entry name" value="CAP_ED"/>
    <property type="match status" value="1"/>
</dbReference>
<dbReference type="SUPFAM" id="SSF51206">
    <property type="entry name" value="cAMP-binding domain-like"/>
    <property type="match status" value="2"/>
</dbReference>
<dbReference type="InterPro" id="IPR014710">
    <property type="entry name" value="RmlC-like_jellyroll"/>
</dbReference>
<dbReference type="PROSITE" id="PS00889">
    <property type="entry name" value="CNMP_BINDING_2"/>
    <property type="match status" value="1"/>
</dbReference>
<dbReference type="InterPro" id="IPR018488">
    <property type="entry name" value="cNMP-bd_CS"/>
</dbReference>
<dbReference type="PANTHER" id="PTHR23011:SF41">
    <property type="entry name" value="CYCLIC NUCLEOTIDE-BINDING DOMAIN-CONTAINING PROTEIN"/>
    <property type="match status" value="1"/>
</dbReference>
<dbReference type="InterPro" id="IPR018490">
    <property type="entry name" value="cNMP-bd_dom_sf"/>
</dbReference>
<dbReference type="PROSITE" id="PS00888">
    <property type="entry name" value="CNMP_BINDING_1"/>
    <property type="match status" value="1"/>
</dbReference>
<dbReference type="SMART" id="SM00100">
    <property type="entry name" value="cNMP"/>
    <property type="match status" value="1"/>
</dbReference>
<dbReference type="EMBL" id="JAZGQO010000011">
    <property type="protein sequence ID" value="KAK6173190.1"/>
    <property type="molecule type" value="Genomic_DNA"/>
</dbReference>
<dbReference type="Pfam" id="PF00027">
    <property type="entry name" value="cNMP_binding"/>
    <property type="match status" value="1"/>
</dbReference>
<evidence type="ECO:0000259" key="1">
    <source>
        <dbReference type="PROSITE" id="PS50042"/>
    </source>
</evidence>